<feature type="transmembrane region" description="Helical" evidence="7">
    <location>
        <begin position="206"/>
        <end position="225"/>
    </location>
</feature>
<gene>
    <name evidence="8" type="ORF">COLO4_36185</name>
</gene>
<evidence type="ECO:0000256" key="5">
    <source>
        <dbReference type="ARBA" id="ARBA00023136"/>
    </source>
</evidence>
<dbReference type="InterPro" id="IPR036259">
    <property type="entry name" value="MFS_trans_sf"/>
</dbReference>
<dbReference type="Gene3D" id="1.20.1250.20">
    <property type="entry name" value="MFS general substrate transporter like domains"/>
    <property type="match status" value="1"/>
</dbReference>
<evidence type="ECO:0000256" key="7">
    <source>
        <dbReference type="SAM" id="Phobius"/>
    </source>
</evidence>
<feature type="region of interest" description="Disordered" evidence="6">
    <location>
        <begin position="1"/>
        <end position="30"/>
    </location>
</feature>
<organism evidence="8 9">
    <name type="scientific">Corchorus olitorius</name>
    <dbReference type="NCBI Taxonomy" id="93759"/>
    <lineage>
        <taxon>Eukaryota</taxon>
        <taxon>Viridiplantae</taxon>
        <taxon>Streptophyta</taxon>
        <taxon>Embryophyta</taxon>
        <taxon>Tracheophyta</taxon>
        <taxon>Spermatophyta</taxon>
        <taxon>Magnoliopsida</taxon>
        <taxon>eudicotyledons</taxon>
        <taxon>Gunneridae</taxon>
        <taxon>Pentapetalae</taxon>
        <taxon>rosids</taxon>
        <taxon>malvids</taxon>
        <taxon>Malvales</taxon>
        <taxon>Malvaceae</taxon>
        <taxon>Grewioideae</taxon>
        <taxon>Apeibeae</taxon>
        <taxon>Corchorus</taxon>
    </lineage>
</organism>
<dbReference type="AlphaFoldDB" id="A0A1R3GAL4"/>
<evidence type="ECO:0000313" key="8">
    <source>
        <dbReference type="EMBL" id="OMO55124.1"/>
    </source>
</evidence>
<evidence type="ECO:0000313" key="9">
    <source>
        <dbReference type="Proteomes" id="UP000187203"/>
    </source>
</evidence>
<dbReference type="Pfam" id="PF00854">
    <property type="entry name" value="PTR2"/>
    <property type="match status" value="1"/>
</dbReference>
<feature type="transmembrane region" description="Helical" evidence="7">
    <location>
        <begin position="389"/>
        <end position="410"/>
    </location>
</feature>
<evidence type="ECO:0000256" key="6">
    <source>
        <dbReference type="SAM" id="MobiDB-lite"/>
    </source>
</evidence>
<name>A0A1R3GAL4_9ROSI</name>
<protein>
    <submittedName>
        <fullName evidence="8">Proton-dependent oligopeptide transporter family</fullName>
    </submittedName>
</protein>
<comment type="subcellular location">
    <subcellularLocation>
        <location evidence="1">Membrane</location>
        <topology evidence="1">Multi-pass membrane protein</topology>
    </subcellularLocation>
</comment>
<feature type="transmembrane region" description="Helical" evidence="7">
    <location>
        <begin position="472"/>
        <end position="493"/>
    </location>
</feature>
<dbReference type="SUPFAM" id="SSF103473">
    <property type="entry name" value="MFS general substrate transporter"/>
    <property type="match status" value="1"/>
</dbReference>
<keyword evidence="9" id="KW-1185">Reference proteome</keyword>
<dbReference type="InterPro" id="IPR000109">
    <property type="entry name" value="POT_fam"/>
</dbReference>
<evidence type="ECO:0000256" key="1">
    <source>
        <dbReference type="ARBA" id="ARBA00004141"/>
    </source>
</evidence>
<feature type="transmembrane region" description="Helical" evidence="7">
    <location>
        <begin position="231"/>
        <end position="251"/>
    </location>
</feature>
<dbReference type="GO" id="GO:0022857">
    <property type="term" value="F:transmembrane transporter activity"/>
    <property type="evidence" value="ECO:0007669"/>
    <property type="project" value="InterPro"/>
</dbReference>
<dbReference type="OrthoDB" id="8904098at2759"/>
<feature type="transmembrane region" description="Helical" evidence="7">
    <location>
        <begin position="111"/>
        <end position="134"/>
    </location>
</feature>
<accession>A0A1R3GAL4</accession>
<reference evidence="9" key="1">
    <citation type="submission" date="2013-09" db="EMBL/GenBank/DDBJ databases">
        <title>Corchorus olitorius genome sequencing.</title>
        <authorList>
            <person name="Alam M."/>
            <person name="Haque M.S."/>
            <person name="Islam M.S."/>
            <person name="Emdad E.M."/>
            <person name="Islam M.M."/>
            <person name="Ahmed B."/>
            <person name="Halim A."/>
            <person name="Hossen Q.M.M."/>
            <person name="Hossain M.Z."/>
            <person name="Ahmed R."/>
            <person name="Khan M.M."/>
            <person name="Islam R."/>
            <person name="Rashid M.M."/>
            <person name="Khan S.A."/>
            <person name="Rahman M.S."/>
            <person name="Alam M."/>
            <person name="Yahiya A.S."/>
            <person name="Khan M.S."/>
            <person name="Azam M.S."/>
            <person name="Haque T."/>
            <person name="Lashkar M.Z.H."/>
            <person name="Akhand A.I."/>
            <person name="Morshed G."/>
            <person name="Roy S."/>
            <person name="Uddin K.S."/>
            <person name="Rabeya T."/>
            <person name="Hossain A.S."/>
            <person name="Chowdhury A."/>
            <person name="Snigdha A.R."/>
            <person name="Mortoza M.S."/>
            <person name="Matin S.A."/>
            <person name="Hoque S.M.E."/>
            <person name="Islam M.K."/>
            <person name="Roy D.K."/>
            <person name="Haider R."/>
            <person name="Moosa M.M."/>
            <person name="Elias S.M."/>
            <person name="Hasan A.M."/>
            <person name="Jahan S."/>
            <person name="Shafiuddin M."/>
            <person name="Mahmood N."/>
            <person name="Shommy N.S."/>
        </authorList>
    </citation>
    <scope>NUCLEOTIDE SEQUENCE [LARGE SCALE GENOMIC DNA]</scope>
    <source>
        <strain evidence="9">cv. O-4</strain>
    </source>
</reference>
<dbReference type="PANTHER" id="PTHR11654">
    <property type="entry name" value="OLIGOPEPTIDE TRANSPORTER-RELATED"/>
    <property type="match status" value="1"/>
</dbReference>
<evidence type="ECO:0000256" key="3">
    <source>
        <dbReference type="ARBA" id="ARBA00022692"/>
    </source>
</evidence>
<keyword evidence="3 7" id="KW-0812">Transmembrane</keyword>
<comment type="similarity">
    <text evidence="2">Belongs to the major facilitator superfamily. Proton-dependent oligopeptide transporter (POT/PTR) (TC 2.A.17) family.</text>
</comment>
<dbReference type="EMBL" id="AWUE01023042">
    <property type="protein sequence ID" value="OMO55124.1"/>
    <property type="molecule type" value="Genomic_DNA"/>
</dbReference>
<evidence type="ECO:0000256" key="4">
    <source>
        <dbReference type="ARBA" id="ARBA00022989"/>
    </source>
</evidence>
<keyword evidence="5 7" id="KW-0472">Membrane</keyword>
<feature type="transmembrane region" description="Helical" evidence="7">
    <location>
        <begin position="556"/>
        <end position="576"/>
    </location>
</feature>
<dbReference type="Proteomes" id="UP000187203">
    <property type="component" value="Unassembled WGS sequence"/>
</dbReference>
<feature type="transmembrane region" description="Helical" evidence="7">
    <location>
        <begin position="431"/>
        <end position="452"/>
    </location>
</feature>
<keyword evidence="4 7" id="KW-1133">Transmembrane helix</keyword>
<feature type="transmembrane region" description="Helical" evidence="7">
    <location>
        <begin position="350"/>
        <end position="369"/>
    </location>
</feature>
<dbReference type="GO" id="GO:0016020">
    <property type="term" value="C:membrane"/>
    <property type="evidence" value="ECO:0007669"/>
    <property type="project" value="UniProtKB-SubCell"/>
</dbReference>
<evidence type="ECO:0000256" key="2">
    <source>
        <dbReference type="ARBA" id="ARBA00005982"/>
    </source>
</evidence>
<dbReference type="CDD" id="cd17416">
    <property type="entry name" value="MFS_NPF1_2"/>
    <property type="match status" value="1"/>
</dbReference>
<feature type="transmembrane region" description="Helical" evidence="7">
    <location>
        <begin position="514"/>
        <end position="536"/>
    </location>
</feature>
<comment type="caution">
    <text evidence="8">The sequence shown here is derived from an EMBL/GenBank/DDBJ whole genome shotgun (WGS) entry which is preliminary data.</text>
</comment>
<sequence>MVDEGRQESKRSRNCRLFSPSEEENGSTALLDTTRNQKRPAGWKAMPFILGNATFERLASYGLMANFMVYLQREYHMDQVQAATILNSWSGASNLAPLLGAYVSDAYIGKFWTIVIGSFSSLLGMVIMTLTALLPKLRPPSCSLKEQAEGHCQGYNKAQLGVLISSLFWLCIGTGGIKPCSIPFSVDQFDLTSEQGRKGNNSFYNLYYTTQTIVLLITQTIVVYIQNDVSWALGFGIPTFCMFFAIVLFFVGTKIYIFERPEGSVFSGVAQVFVAAFRKRKVKLPADGGSSQFYDPPLKRSLLSKHHLTKQHSCLNKAAFIEGDEVSHDGFRMNPWRLCSIQQVEDVKCLVNIIPIWLTSILGFLAMNQQGTFTVSQAMKMDLNFGPKIHIPAGSIGVITLIAIALWLPFYDRILVPDLEKITKQEGGLTLLQRIGIGNIFAILTMLVSGFIETKRRQSAISHGSPDGVAPMSVFWLAPQLVLIGFSEIFSMVGLIEFYNKQFPEHMRSIGNSIIYLTYSLASYASSFVITIVHDVTGKQGSNWLTEDINTSKLDYFYFLIAGLSLMNFVMFMYCAQSYQYKGSAKILM</sequence>
<feature type="compositionally biased region" description="Basic and acidic residues" evidence="6">
    <location>
        <begin position="1"/>
        <end position="11"/>
    </location>
</feature>
<proteinExistence type="inferred from homology"/>